<reference evidence="1 2" key="1">
    <citation type="journal article" date="2019" name="Int. J. Syst. Evol. Microbiol.">
        <title>The Global Catalogue of Microorganisms (GCM) 10K type strain sequencing project: providing services to taxonomists for standard genome sequencing and annotation.</title>
        <authorList>
            <consortium name="The Broad Institute Genomics Platform"/>
            <consortium name="The Broad Institute Genome Sequencing Center for Infectious Disease"/>
            <person name="Wu L."/>
            <person name="Ma J."/>
        </authorList>
    </citation>
    <scope>NUCLEOTIDE SEQUENCE [LARGE SCALE GENOMIC DNA]</scope>
    <source>
        <strain evidence="1 2">JCM 6886</strain>
    </source>
</reference>
<protein>
    <submittedName>
        <fullName evidence="1">Uncharacterized protein</fullName>
    </submittedName>
</protein>
<accession>A0ABN0TG77</accession>
<dbReference type="EMBL" id="BAAADG010000003">
    <property type="protein sequence ID" value="GAA0220866.1"/>
    <property type="molecule type" value="Genomic_DNA"/>
</dbReference>
<proteinExistence type="predicted"/>
<dbReference type="RefSeq" id="WP_286305124.1">
    <property type="nucleotide sequence ID" value="NZ_AP027741.1"/>
</dbReference>
<dbReference type="InterPro" id="IPR009420">
    <property type="entry name" value="FlhE"/>
</dbReference>
<organism evidence="1 2">
    <name type="scientific">Methylophaga marina</name>
    <dbReference type="NCBI Taxonomy" id="45495"/>
    <lineage>
        <taxon>Bacteria</taxon>
        <taxon>Pseudomonadati</taxon>
        <taxon>Pseudomonadota</taxon>
        <taxon>Gammaproteobacteria</taxon>
        <taxon>Thiotrichales</taxon>
        <taxon>Piscirickettsiaceae</taxon>
        <taxon>Methylophaga</taxon>
    </lineage>
</organism>
<sequence length="154" mass="17530">MNRSIQLENCYEDQEHTYWNGVIFAFLSSAAHAADDFWEHTRLGYTIYFSGGYATTPFNPPSSVPRRDAEITDVSWDWNTIPNGHTSEEVELCYRKQYSSSDFLCIDISAAQNDNSDAFDGFNARGTFHLRFTLVGGAYSTIRTADTVRVDYSY</sequence>
<dbReference type="Pfam" id="PF06366">
    <property type="entry name" value="FlhE"/>
    <property type="match status" value="1"/>
</dbReference>
<keyword evidence="2" id="KW-1185">Reference proteome</keyword>
<dbReference type="Proteomes" id="UP001501476">
    <property type="component" value="Unassembled WGS sequence"/>
</dbReference>
<evidence type="ECO:0000313" key="2">
    <source>
        <dbReference type="Proteomes" id="UP001501476"/>
    </source>
</evidence>
<comment type="caution">
    <text evidence="1">The sequence shown here is derived from an EMBL/GenBank/DDBJ whole genome shotgun (WGS) entry which is preliminary data.</text>
</comment>
<gene>
    <name evidence="1" type="ORF">GCM10008964_10530</name>
</gene>
<evidence type="ECO:0000313" key="1">
    <source>
        <dbReference type="EMBL" id="GAA0220866.1"/>
    </source>
</evidence>
<name>A0ABN0TG77_9GAMM</name>